<comment type="caution">
    <text evidence="1">The sequence shown here is derived from an EMBL/GenBank/DDBJ whole genome shotgun (WGS) entry which is preliminary data.</text>
</comment>
<dbReference type="PRINTS" id="PR01345">
    <property type="entry name" value="CERVTRCPTASE"/>
</dbReference>
<evidence type="ECO:0000313" key="1">
    <source>
        <dbReference type="EMBL" id="KAJ7409638.1"/>
    </source>
</evidence>
<evidence type="ECO:0000313" key="2">
    <source>
        <dbReference type="Proteomes" id="UP001145742"/>
    </source>
</evidence>
<accession>A0ABQ9CUT3</accession>
<proteinExistence type="predicted"/>
<organism evidence="1 2">
    <name type="scientific">Willisornis vidua</name>
    <name type="common">Xingu scale-backed antbird</name>
    <dbReference type="NCBI Taxonomy" id="1566151"/>
    <lineage>
        <taxon>Eukaryota</taxon>
        <taxon>Metazoa</taxon>
        <taxon>Chordata</taxon>
        <taxon>Craniata</taxon>
        <taxon>Vertebrata</taxon>
        <taxon>Euteleostomi</taxon>
        <taxon>Archelosauria</taxon>
        <taxon>Archosauria</taxon>
        <taxon>Dinosauria</taxon>
        <taxon>Saurischia</taxon>
        <taxon>Theropoda</taxon>
        <taxon>Coelurosauria</taxon>
        <taxon>Aves</taxon>
        <taxon>Neognathae</taxon>
        <taxon>Neoaves</taxon>
        <taxon>Telluraves</taxon>
        <taxon>Australaves</taxon>
        <taxon>Passeriformes</taxon>
        <taxon>Thamnophilidae</taxon>
        <taxon>Willisornis</taxon>
    </lineage>
</organism>
<protein>
    <recommendedName>
        <fullName evidence="3">Rna-directed dna polymerase from mobile element jockey-like</fullName>
    </recommendedName>
</protein>
<dbReference type="EMBL" id="WHWB01034461">
    <property type="protein sequence ID" value="KAJ7409638.1"/>
    <property type="molecule type" value="Genomic_DNA"/>
</dbReference>
<reference evidence="1" key="1">
    <citation type="submission" date="2019-10" db="EMBL/GenBank/DDBJ databases">
        <authorList>
            <person name="Soares A.E.R."/>
            <person name="Aleixo A."/>
            <person name="Schneider P."/>
            <person name="Miyaki C.Y."/>
            <person name="Schneider M.P."/>
            <person name="Mello C."/>
            <person name="Vasconcelos A.T.R."/>
        </authorList>
    </citation>
    <scope>NUCLEOTIDE SEQUENCE</scope>
    <source>
        <tissue evidence="1">Muscle</tissue>
    </source>
</reference>
<gene>
    <name evidence="1" type="ORF">WISP_113250</name>
</gene>
<dbReference type="Proteomes" id="UP001145742">
    <property type="component" value="Unassembled WGS sequence"/>
</dbReference>
<sequence length="199" mass="22827">MHHPYKPQCLHTCLARCEKGGRTCENILPTQILTSVHPVLFHFSISDLDEETECLISKFSGRSGWYPRVLYGHSKCLDRLAGWSEWNSLKFNQGQCRVLHLGRSNPLHQYRLGAELLKSSSVEKDVGVLVDNKLSMNRQCDLVAKKANGILGCIRKSIASRLREVILLLYSALVRPLLECCVQFWTPQHKRDRELLEWV</sequence>
<keyword evidence="2" id="KW-1185">Reference proteome</keyword>
<evidence type="ECO:0008006" key="3">
    <source>
        <dbReference type="Google" id="ProtNLM"/>
    </source>
</evidence>
<dbReference type="PANTHER" id="PTHR33332">
    <property type="entry name" value="REVERSE TRANSCRIPTASE DOMAIN-CONTAINING PROTEIN"/>
    <property type="match status" value="1"/>
</dbReference>
<name>A0ABQ9CUT3_9PASS</name>